<proteinExistence type="predicted"/>
<dbReference type="EMBL" id="AFQF01001266">
    <property type="protein sequence ID" value="EGU85463.1"/>
    <property type="molecule type" value="Genomic_DNA"/>
</dbReference>
<accession>F9FCA2</accession>
<dbReference type="OrthoDB" id="10402282at2759"/>
<name>F9FCA2_FUSOF</name>
<reference evidence="1" key="1">
    <citation type="journal article" date="2012" name="Mol. Plant Microbe Interact.">
        <title>A highly conserved effector in Fusarium oxysporum is required for full virulence on Arabidopsis.</title>
        <authorList>
            <person name="Thatcher L.F."/>
            <person name="Gardiner D.M."/>
            <person name="Kazan K."/>
            <person name="Manners J."/>
        </authorList>
    </citation>
    <scope>NUCLEOTIDE SEQUENCE [LARGE SCALE GENOMIC DNA]</scope>
    <source>
        <strain evidence="1">Fo5176</strain>
    </source>
</reference>
<organism evidence="1">
    <name type="scientific">Fusarium oxysporum (strain Fo5176)</name>
    <name type="common">Fusarium vascular wilt</name>
    <dbReference type="NCBI Taxonomy" id="660025"/>
    <lineage>
        <taxon>Eukaryota</taxon>
        <taxon>Fungi</taxon>
        <taxon>Dikarya</taxon>
        <taxon>Ascomycota</taxon>
        <taxon>Pezizomycotina</taxon>
        <taxon>Sordariomycetes</taxon>
        <taxon>Hypocreomycetidae</taxon>
        <taxon>Hypocreales</taxon>
        <taxon>Nectriaceae</taxon>
        <taxon>Fusarium</taxon>
        <taxon>Fusarium oxysporum species complex</taxon>
    </lineage>
</organism>
<comment type="caution">
    <text evidence="1">The sequence shown here is derived from an EMBL/GenBank/DDBJ whole genome shotgun (WGS) entry which is preliminary data.</text>
</comment>
<gene>
    <name evidence="1" type="ORF">FOXB_04030</name>
</gene>
<evidence type="ECO:0000313" key="1">
    <source>
        <dbReference type="EMBL" id="EGU85463.1"/>
    </source>
</evidence>
<sequence length="161" mass="18331">YILYTVVRLLSPDCIRGVAVVANGIWKHRIQSIHTKEASYHVPDFGRGIKEVVAQFTFIDQKLKPAHLHSVTSDESTHLDHQITASSLLKHFIAVSPRAYELTIRVIGASVTIDPPGKHLKLARNQYQHSPPRQHHLRFVQVDNIPPIRRSAPRPRTYNTK</sequence>
<feature type="non-terminal residue" evidence="1">
    <location>
        <position position="1"/>
    </location>
</feature>
<dbReference type="AlphaFoldDB" id="F9FCA2"/>
<protein>
    <submittedName>
        <fullName evidence="1">Uncharacterized protein</fullName>
    </submittedName>
</protein>